<proteinExistence type="predicted"/>
<sequence length="182" mass="20433">MSEPRITSGNWRQTSPFIKGFSKLAGRSMGTEPPQVFLVLGRTKRLFWGWLMFAGGLMPGGKLPRRETELIILRVATLAGSAYERAHHERIGARAGVTPEDLAAVTVGPTDKHWNAREVALLTAVDELHDKKDLSDASWAALREHLDERRSVEFLLLTGHYEMLATALNTLRIEPDPPRKRR</sequence>
<feature type="domain" description="Carboxymuconolactone decarboxylase-like" evidence="1">
    <location>
        <begin position="46"/>
        <end position="126"/>
    </location>
</feature>
<dbReference type="PANTHER" id="PTHR34846:SF5">
    <property type="entry name" value="CARBOXYMUCONOLACTONE DECARBOXYLASE-LIKE DOMAIN-CONTAINING PROTEIN"/>
    <property type="match status" value="1"/>
</dbReference>
<reference evidence="2 3" key="1">
    <citation type="submission" date="2023-07" db="EMBL/GenBank/DDBJ databases">
        <title>Sorghum-associated microbial communities from plants grown in Nebraska, USA.</title>
        <authorList>
            <person name="Schachtman D."/>
        </authorList>
    </citation>
    <scope>NUCLEOTIDE SEQUENCE [LARGE SCALE GENOMIC DNA]</scope>
    <source>
        <strain evidence="2 3">BE248</strain>
    </source>
</reference>
<dbReference type="EMBL" id="JAVDWH010000001">
    <property type="protein sequence ID" value="MDR7085851.1"/>
    <property type="molecule type" value="Genomic_DNA"/>
</dbReference>
<dbReference type="Proteomes" id="UP001257739">
    <property type="component" value="Unassembled WGS sequence"/>
</dbReference>
<evidence type="ECO:0000259" key="1">
    <source>
        <dbReference type="Pfam" id="PF02627"/>
    </source>
</evidence>
<dbReference type="InterPro" id="IPR029032">
    <property type="entry name" value="AhpD-like"/>
</dbReference>
<gene>
    <name evidence="2" type="ORF">J2X11_000690</name>
</gene>
<dbReference type="Gene3D" id="1.20.1290.10">
    <property type="entry name" value="AhpD-like"/>
    <property type="match status" value="1"/>
</dbReference>
<evidence type="ECO:0000313" key="3">
    <source>
        <dbReference type="Proteomes" id="UP001257739"/>
    </source>
</evidence>
<comment type="caution">
    <text evidence="2">The sequence shown here is derived from an EMBL/GenBank/DDBJ whole genome shotgun (WGS) entry which is preliminary data.</text>
</comment>
<accession>A0ABU1UKZ8</accession>
<name>A0ABU1UKZ8_9ACTN</name>
<keyword evidence="3" id="KW-1185">Reference proteome</keyword>
<dbReference type="InterPro" id="IPR003779">
    <property type="entry name" value="CMD-like"/>
</dbReference>
<dbReference type="PANTHER" id="PTHR34846">
    <property type="entry name" value="4-CARBOXYMUCONOLACTONE DECARBOXYLASE FAMILY PROTEIN (AFU_ORTHOLOGUE AFUA_6G11590)"/>
    <property type="match status" value="1"/>
</dbReference>
<protein>
    <submittedName>
        <fullName evidence="2">AhpD family alkylhydroperoxidase</fullName>
    </submittedName>
</protein>
<dbReference type="Pfam" id="PF02627">
    <property type="entry name" value="CMD"/>
    <property type="match status" value="1"/>
</dbReference>
<dbReference type="SUPFAM" id="SSF69118">
    <property type="entry name" value="AhpD-like"/>
    <property type="match status" value="1"/>
</dbReference>
<evidence type="ECO:0000313" key="2">
    <source>
        <dbReference type="EMBL" id="MDR7085851.1"/>
    </source>
</evidence>
<dbReference type="RefSeq" id="WP_309966807.1">
    <property type="nucleotide sequence ID" value="NZ_JAVDWH010000001.1"/>
</dbReference>
<organism evidence="2 3">
    <name type="scientific">Aeromicrobium panaciterrae</name>
    <dbReference type="NCBI Taxonomy" id="363861"/>
    <lineage>
        <taxon>Bacteria</taxon>
        <taxon>Bacillati</taxon>
        <taxon>Actinomycetota</taxon>
        <taxon>Actinomycetes</taxon>
        <taxon>Propionibacteriales</taxon>
        <taxon>Nocardioidaceae</taxon>
        <taxon>Aeromicrobium</taxon>
    </lineage>
</organism>